<dbReference type="Pfam" id="PF04357">
    <property type="entry name" value="TamB"/>
    <property type="match status" value="1"/>
</dbReference>
<dbReference type="GO" id="GO:0097347">
    <property type="term" value="C:TAM protein secretion complex"/>
    <property type="evidence" value="ECO:0007669"/>
    <property type="project" value="TreeGrafter"/>
</dbReference>
<keyword evidence="8" id="KW-1185">Reference proteome</keyword>
<dbReference type="GO" id="GO:0005886">
    <property type="term" value="C:plasma membrane"/>
    <property type="evidence" value="ECO:0007669"/>
    <property type="project" value="InterPro"/>
</dbReference>
<dbReference type="GO" id="GO:0009306">
    <property type="term" value="P:protein secretion"/>
    <property type="evidence" value="ECO:0007669"/>
    <property type="project" value="InterPro"/>
</dbReference>
<dbReference type="OrthoDB" id="7784409at2"/>
<dbReference type="PANTHER" id="PTHR36985:SF1">
    <property type="entry name" value="TRANSLOCATION AND ASSEMBLY MODULE SUBUNIT TAMB"/>
    <property type="match status" value="1"/>
</dbReference>
<keyword evidence="3" id="KW-1133">Transmembrane helix</keyword>
<evidence type="ECO:0000313" key="8">
    <source>
        <dbReference type="Proteomes" id="UP000054935"/>
    </source>
</evidence>
<feature type="signal peptide" evidence="5">
    <location>
        <begin position="1"/>
        <end position="18"/>
    </location>
</feature>
<dbReference type="EMBL" id="CYSE01000001">
    <property type="protein sequence ID" value="CUH74975.1"/>
    <property type="molecule type" value="Genomic_DNA"/>
</dbReference>
<dbReference type="InterPro" id="IPR007452">
    <property type="entry name" value="TamB_C"/>
</dbReference>
<reference evidence="7 8" key="1">
    <citation type="submission" date="2015-09" db="EMBL/GenBank/DDBJ databases">
        <authorList>
            <consortium name="Swine Surveillance"/>
        </authorList>
    </citation>
    <scope>NUCLEOTIDE SEQUENCE [LARGE SCALE GENOMIC DNA]</scope>
    <source>
        <strain evidence="7 8">CECT 7648</strain>
    </source>
</reference>
<evidence type="ECO:0000259" key="6">
    <source>
        <dbReference type="Pfam" id="PF04357"/>
    </source>
</evidence>
<keyword evidence="2" id="KW-0812">Transmembrane</keyword>
<dbReference type="STRING" id="441103.TRN7648_00178"/>
<evidence type="ECO:0000256" key="2">
    <source>
        <dbReference type="ARBA" id="ARBA00022692"/>
    </source>
</evidence>
<evidence type="ECO:0000256" key="4">
    <source>
        <dbReference type="ARBA" id="ARBA00023136"/>
    </source>
</evidence>
<dbReference type="PANTHER" id="PTHR36985">
    <property type="entry name" value="TRANSLOCATION AND ASSEMBLY MODULE SUBUNIT TAMB"/>
    <property type="match status" value="1"/>
</dbReference>
<keyword evidence="5" id="KW-0732">Signal</keyword>
<accession>A0A0P1GEN8</accession>
<comment type="subcellular location">
    <subcellularLocation>
        <location evidence="1">Membrane</location>
        <topology evidence="1">Single-pass membrane protein</topology>
    </subcellularLocation>
</comment>
<feature type="chain" id="PRO_5006063348" evidence="5">
    <location>
        <begin position="19"/>
        <end position="1354"/>
    </location>
</feature>
<sequence length="1354" mass="139138">MRWISLCLMLLLPLTAWAQDSETDRGYIQGLLEDALSAEGRSVQMQGFAGALSSRATIDKITVTDPDGAWLTMSDIALVWNRSALLRGAIDIEEITVGTIDLPRAPLPAPGEVPAPEASGSFALPDLPVSLNIAKMRIGRATLGQPLFGQAATIAFDGSAQLANGAGAVKLAITRQDQAGSVTLDAAFDNATRNLRLDLNLTEPENGIAANLLNLPGKPSVSLTAKGDDPLSDFTATVALATAGQPRLDGTVTLLTDQAGTSRFALDVGGDIAPVFAPEFADFLGDDVALVTRGARDASGALTLDTLDVRAAALSLTGSAQIGADGWPQTLRLDGAITPPDGERVLLPLSGEPTYVRAVTLSGQFDAAEGDTWLLAGRATGLERGPLQAERLGFDGSGQIDRTGQRVTGEIDLDAVGLNPGEAALATAIGEQLQGLIRFDWTNGQPLEISQMDLTGFDYGLTGAVTISGLDDPEALTVAPDLQLAARDLSRFAALAGQDLGGQARLNVTGTAAPLTGLVDLRLDGQTTDLSTGIAQLDPLLAGIGTLTLDLIRDESGLRADPLLLRTDAARIDATALIRTGRTTAELRAEVTDLALVQPGLDGAAVLTADLTQDDDAWKITADGTLPGDTRFGVTGTVTGDGTTALTVDGGLTAEVARLSVFSQLTNRRLSGSATLTARGQGDLLAGVFDASASGKATDLGIDAPSVAPLLRGTARFDVTANRNAAGVMTIDATTALPGQTTASFNGTVTGDGKTDLKAQGTLTARTASLNAFSALTGQRLSGSAEITANATADLLAGDFDVQANGQTVNLGIGNTSVDPLLRGTLRLTAEVSRQNGVLNIAALNATAPGISADISGQYGEQSGDLRYALSVTNLGQIVPDLPGRASVTGTATLSGNRWQIDASGNGPGGIFLNVRGGVQPDGPRLDLNVSGNAPLALANGRLSGQAVSGLVRFDLAVNGPPALTSVSGRVSLSDARLSIPGQSIAINGISGQIDLASGRANIAIGGDVASGGGIEITGPVTLSAPFDADLTARLFNVTLRSANLYEAKLGGTVTMAGALAGGARIGGSINVETVELEIPNLGPSYAALDGLRHLNPSADVQRTLRFAGLSQTPEASGGGTSRPYPIDLTVNAPNRLFVRGRGLDAELGGNLRLTGTTADIVPVGQFDLIRGRLDLLTRRLTLTEGAVRLRGSFDPYIDFAAATEVEDVSITLRIAGFASAPELTITSSPALPQEEALSFFLFGKDVTSISALQAVQLAAAIRTLSGSGGAGITEKIRRNLGVDDLDIGTDGDGNAQAKVGKYLTDNIYTDVTVNSGGDTQINLNLDLSDNVTVRGRLNNDGDTGIGVFFEKDY</sequence>
<proteinExistence type="predicted"/>
<organism evidence="7 8">
    <name type="scientific">Tropicibacter naphthalenivorans</name>
    <dbReference type="NCBI Taxonomy" id="441103"/>
    <lineage>
        <taxon>Bacteria</taxon>
        <taxon>Pseudomonadati</taxon>
        <taxon>Pseudomonadota</taxon>
        <taxon>Alphaproteobacteria</taxon>
        <taxon>Rhodobacterales</taxon>
        <taxon>Roseobacteraceae</taxon>
        <taxon>Tropicibacter</taxon>
    </lineage>
</organism>
<gene>
    <name evidence="7" type="primary">tamB</name>
    <name evidence="7" type="ORF">TRN7648_00178</name>
</gene>
<evidence type="ECO:0000256" key="1">
    <source>
        <dbReference type="ARBA" id="ARBA00004167"/>
    </source>
</evidence>
<feature type="domain" description="Translocation and assembly module TamB C-terminal" evidence="6">
    <location>
        <begin position="1010"/>
        <end position="1354"/>
    </location>
</feature>
<dbReference type="Proteomes" id="UP000054935">
    <property type="component" value="Unassembled WGS sequence"/>
</dbReference>
<evidence type="ECO:0000313" key="7">
    <source>
        <dbReference type="EMBL" id="CUH74975.1"/>
    </source>
</evidence>
<protein>
    <submittedName>
        <fullName evidence="7">Autotransporter assembly factor TamB</fullName>
    </submittedName>
</protein>
<name>A0A0P1GEN8_9RHOB</name>
<keyword evidence="4" id="KW-0472">Membrane</keyword>
<evidence type="ECO:0000256" key="5">
    <source>
        <dbReference type="SAM" id="SignalP"/>
    </source>
</evidence>
<evidence type="ECO:0000256" key="3">
    <source>
        <dbReference type="ARBA" id="ARBA00022989"/>
    </source>
</evidence>